<reference evidence="3" key="1">
    <citation type="submission" date="2019-03" db="EMBL/GenBank/DDBJ databases">
        <authorList>
            <person name="Mank J."/>
            <person name="Almeida P."/>
        </authorList>
    </citation>
    <scope>NUCLEOTIDE SEQUENCE</scope>
    <source>
        <strain evidence="3">78183</strain>
    </source>
</reference>
<evidence type="ECO:0000256" key="2">
    <source>
        <dbReference type="SAM" id="Phobius"/>
    </source>
</evidence>
<organism evidence="3">
    <name type="scientific">Salix viminalis</name>
    <name type="common">Common osier</name>
    <name type="synonym">Basket willow</name>
    <dbReference type="NCBI Taxonomy" id="40686"/>
    <lineage>
        <taxon>Eukaryota</taxon>
        <taxon>Viridiplantae</taxon>
        <taxon>Streptophyta</taxon>
        <taxon>Embryophyta</taxon>
        <taxon>Tracheophyta</taxon>
        <taxon>Spermatophyta</taxon>
        <taxon>Magnoliopsida</taxon>
        <taxon>eudicotyledons</taxon>
        <taxon>Gunneridae</taxon>
        <taxon>Pentapetalae</taxon>
        <taxon>rosids</taxon>
        <taxon>fabids</taxon>
        <taxon>Malpighiales</taxon>
        <taxon>Salicaceae</taxon>
        <taxon>Saliceae</taxon>
        <taxon>Salix</taxon>
    </lineage>
</organism>
<feature type="transmembrane region" description="Helical" evidence="2">
    <location>
        <begin position="15"/>
        <end position="35"/>
    </location>
</feature>
<sequence length="79" mass="9353">MTSCKKIDKVLDNRTLHLVIIIKVAVQYLIFHSIARWNPRTHLIINDSKLQMEEGKGNRRSTGNVVKRKRKRRKAMRRS</sequence>
<dbReference type="EMBL" id="CAADRP010001595">
    <property type="protein sequence ID" value="VFU42955.1"/>
    <property type="molecule type" value="Genomic_DNA"/>
</dbReference>
<keyword evidence="2" id="KW-0812">Transmembrane</keyword>
<evidence type="ECO:0000313" key="3">
    <source>
        <dbReference type="EMBL" id="VFU42955.1"/>
    </source>
</evidence>
<keyword evidence="2" id="KW-0472">Membrane</keyword>
<evidence type="ECO:0000256" key="1">
    <source>
        <dbReference type="SAM" id="MobiDB-lite"/>
    </source>
</evidence>
<keyword evidence="2" id="KW-1133">Transmembrane helix</keyword>
<gene>
    <name evidence="3" type="ORF">SVIM_LOCUS261653</name>
</gene>
<proteinExistence type="predicted"/>
<feature type="region of interest" description="Disordered" evidence="1">
    <location>
        <begin position="50"/>
        <end position="79"/>
    </location>
</feature>
<feature type="compositionally biased region" description="Basic residues" evidence="1">
    <location>
        <begin position="66"/>
        <end position="79"/>
    </location>
</feature>
<protein>
    <submittedName>
        <fullName evidence="3">Uncharacterized protein</fullName>
    </submittedName>
</protein>
<dbReference type="AlphaFoldDB" id="A0A6N2LRX4"/>
<accession>A0A6N2LRX4</accession>
<name>A0A6N2LRX4_SALVM</name>